<dbReference type="SMART" id="SM00450">
    <property type="entry name" value="RHOD"/>
    <property type="match status" value="1"/>
</dbReference>
<dbReference type="InterPro" id="IPR001763">
    <property type="entry name" value="Rhodanese-like_dom"/>
</dbReference>
<dbReference type="PROSITE" id="PS50206">
    <property type="entry name" value="RHODANESE_3"/>
    <property type="match status" value="1"/>
</dbReference>
<dbReference type="PANTHER" id="PTHR43031:SF1">
    <property type="entry name" value="PYRIDINE NUCLEOTIDE-DISULPHIDE OXIDOREDUCTASE"/>
    <property type="match status" value="1"/>
</dbReference>
<proteinExistence type="predicted"/>
<name>A0ABT5XFA0_9EURY</name>
<comment type="caution">
    <text evidence="2">The sequence shown here is derived from an EMBL/GenBank/DDBJ whole genome shotgun (WGS) entry which is preliminary data.</text>
</comment>
<dbReference type="Pfam" id="PF00581">
    <property type="entry name" value="Rhodanese"/>
    <property type="match status" value="1"/>
</dbReference>
<dbReference type="CDD" id="cd00158">
    <property type="entry name" value="RHOD"/>
    <property type="match status" value="1"/>
</dbReference>
<organism evidence="2 3">
    <name type="scientific">Candidatus Methanocrinis alkalitolerans</name>
    <dbReference type="NCBI Taxonomy" id="3033395"/>
    <lineage>
        <taxon>Archaea</taxon>
        <taxon>Methanobacteriati</taxon>
        <taxon>Methanobacteriota</taxon>
        <taxon>Stenosarchaea group</taxon>
        <taxon>Methanomicrobia</taxon>
        <taxon>Methanotrichales</taxon>
        <taxon>Methanotrichaceae</taxon>
        <taxon>Methanocrinis</taxon>
    </lineage>
</organism>
<evidence type="ECO:0000259" key="1">
    <source>
        <dbReference type="PROSITE" id="PS50206"/>
    </source>
</evidence>
<evidence type="ECO:0000313" key="2">
    <source>
        <dbReference type="EMBL" id="MDF0593342.1"/>
    </source>
</evidence>
<dbReference type="InterPro" id="IPR036873">
    <property type="entry name" value="Rhodanese-like_dom_sf"/>
</dbReference>
<reference evidence="2 3" key="1">
    <citation type="submission" date="2023-03" db="EMBL/GenBank/DDBJ databases">
        <title>Whole genome sequencing of Methanotrichaceae archaeon M04Ac.</title>
        <authorList>
            <person name="Khomyakova M.A."/>
            <person name="Merkel A.Y."/>
            <person name="Slobodkin A.I."/>
        </authorList>
    </citation>
    <scope>NUCLEOTIDE SEQUENCE [LARGE SCALE GENOMIC DNA]</scope>
    <source>
        <strain evidence="2 3">M04Ac</strain>
    </source>
</reference>
<dbReference type="Proteomes" id="UP001215956">
    <property type="component" value="Unassembled WGS sequence"/>
</dbReference>
<dbReference type="SUPFAM" id="SSF52821">
    <property type="entry name" value="Rhodanese/Cell cycle control phosphatase"/>
    <property type="match status" value="1"/>
</dbReference>
<accession>A0ABT5XFA0</accession>
<keyword evidence="3" id="KW-1185">Reference proteome</keyword>
<dbReference type="RefSeq" id="WP_316969047.1">
    <property type="nucleotide sequence ID" value="NZ_JARFPL010000018.1"/>
</dbReference>
<dbReference type="Gene3D" id="3.40.250.10">
    <property type="entry name" value="Rhodanese-like domain"/>
    <property type="match status" value="1"/>
</dbReference>
<dbReference type="InterPro" id="IPR050229">
    <property type="entry name" value="GlpE_sulfurtransferase"/>
</dbReference>
<evidence type="ECO:0000313" key="3">
    <source>
        <dbReference type="Proteomes" id="UP001215956"/>
    </source>
</evidence>
<dbReference type="PANTHER" id="PTHR43031">
    <property type="entry name" value="FAD-DEPENDENT OXIDOREDUCTASE"/>
    <property type="match status" value="1"/>
</dbReference>
<feature type="domain" description="Rhodanese" evidence="1">
    <location>
        <begin position="23"/>
        <end position="113"/>
    </location>
</feature>
<sequence length="114" mass="12881">MTKGKITEIDPQGSSRMIRTRGGDPDLIILDVRTAAEHEMVRIEGSVNIDLRSPTFEAELEKLDRKKTYLVYCLVGIRSREAAKAMERLGFEKVISMAGGIREWHRRGLPVVGR</sequence>
<dbReference type="EMBL" id="JARFPL010000018">
    <property type="protein sequence ID" value="MDF0593342.1"/>
    <property type="molecule type" value="Genomic_DNA"/>
</dbReference>
<protein>
    <submittedName>
        <fullName evidence="2">Rhodanese-like domain-containing protein</fullName>
    </submittedName>
</protein>
<gene>
    <name evidence="2" type="ORF">P0O24_07080</name>
</gene>